<dbReference type="GO" id="GO:0016020">
    <property type="term" value="C:membrane"/>
    <property type="evidence" value="ECO:0007669"/>
    <property type="project" value="UniProtKB-SubCell"/>
</dbReference>
<comment type="similarity">
    <text evidence="2">Belongs to the TMEM175 family.</text>
</comment>
<dbReference type="GO" id="GO:0015252">
    <property type="term" value="F:proton channel activity"/>
    <property type="evidence" value="ECO:0007669"/>
    <property type="project" value="InterPro"/>
</dbReference>
<feature type="transmembrane region" description="Helical" evidence="13">
    <location>
        <begin position="79"/>
        <end position="99"/>
    </location>
</feature>
<dbReference type="STRING" id="1811193.A0O21_09355"/>
<reference evidence="15" key="2">
    <citation type="submission" date="2016-03" db="EMBL/GenBank/DDBJ databases">
        <title>Streptococcus antelopensis sp. nov., isolated from the feces of the Tibetan antelope (Pantholops hodgsonii) in Hoh Xil National Nature Reserve, Qinghai, China.</title>
        <authorList>
            <person name="Bai X."/>
        </authorList>
    </citation>
    <scope>NUCLEOTIDE SEQUENCE [LARGE SCALE GENOMIC DNA]</scope>
    <source>
        <strain evidence="15">TA 26</strain>
    </source>
</reference>
<comment type="catalytic activity">
    <reaction evidence="12">
        <text>K(+)(in) = K(+)(out)</text>
        <dbReference type="Rhea" id="RHEA:29463"/>
        <dbReference type="ChEBI" id="CHEBI:29103"/>
    </reaction>
</comment>
<accession>A0A172Q9T9</accession>
<comment type="subcellular location">
    <subcellularLocation>
        <location evidence="1">Membrane</location>
        <topology evidence="1">Multi-pass membrane protein</topology>
    </subcellularLocation>
</comment>
<dbReference type="EMBL" id="CP014699">
    <property type="protein sequence ID" value="AND80187.1"/>
    <property type="molecule type" value="Genomic_DNA"/>
</dbReference>
<evidence type="ECO:0000256" key="11">
    <source>
        <dbReference type="ARBA" id="ARBA00023303"/>
    </source>
</evidence>
<evidence type="ECO:0000256" key="13">
    <source>
        <dbReference type="SAM" id="Phobius"/>
    </source>
</evidence>
<keyword evidence="15" id="KW-1185">Reference proteome</keyword>
<keyword evidence="9" id="KW-0406">Ion transport</keyword>
<keyword evidence="6" id="KW-0631">Potassium channel</keyword>
<evidence type="ECO:0000256" key="10">
    <source>
        <dbReference type="ARBA" id="ARBA00023136"/>
    </source>
</evidence>
<feature type="transmembrane region" description="Helical" evidence="13">
    <location>
        <begin position="43"/>
        <end position="58"/>
    </location>
</feature>
<keyword evidence="3" id="KW-0813">Transport</keyword>
<evidence type="ECO:0000256" key="12">
    <source>
        <dbReference type="ARBA" id="ARBA00034430"/>
    </source>
</evidence>
<evidence type="ECO:0000256" key="8">
    <source>
        <dbReference type="ARBA" id="ARBA00022989"/>
    </source>
</evidence>
<protein>
    <recommendedName>
        <fullName evidence="16">DUF1211 domain-containing protein</fullName>
    </recommendedName>
</protein>
<keyword evidence="4" id="KW-0633">Potassium transport</keyword>
<evidence type="ECO:0000256" key="3">
    <source>
        <dbReference type="ARBA" id="ARBA00022448"/>
    </source>
</evidence>
<organism evidence="14 15">
    <name type="scientific">Streptococcus pantholopis</name>
    <dbReference type="NCBI Taxonomy" id="1811193"/>
    <lineage>
        <taxon>Bacteria</taxon>
        <taxon>Bacillati</taxon>
        <taxon>Bacillota</taxon>
        <taxon>Bacilli</taxon>
        <taxon>Lactobacillales</taxon>
        <taxon>Streptococcaceae</taxon>
        <taxon>Streptococcus</taxon>
    </lineage>
</organism>
<feature type="transmembrane region" description="Helical" evidence="13">
    <location>
        <begin position="148"/>
        <end position="174"/>
    </location>
</feature>
<feature type="transmembrane region" description="Helical" evidence="13">
    <location>
        <begin position="105"/>
        <end position="127"/>
    </location>
</feature>
<dbReference type="GO" id="GO:0005267">
    <property type="term" value="F:potassium channel activity"/>
    <property type="evidence" value="ECO:0007669"/>
    <property type="project" value="UniProtKB-KW"/>
</dbReference>
<evidence type="ECO:0000256" key="5">
    <source>
        <dbReference type="ARBA" id="ARBA00022692"/>
    </source>
</evidence>
<dbReference type="AlphaFoldDB" id="A0A172Q9T9"/>
<proteinExistence type="inferred from homology"/>
<dbReference type="OrthoDB" id="7626281at2"/>
<evidence type="ECO:0000256" key="4">
    <source>
        <dbReference type="ARBA" id="ARBA00022538"/>
    </source>
</evidence>
<keyword evidence="8 13" id="KW-1133">Transmembrane helix</keyword>
<dbReference type="RefSeq" id="WP_067064557.1">
    <property type="nucleotide sequence ID" value="NZ_CP014699.1"/>
</dbReference>
<keyword evidence="5 13" id="KW-0812">Transmembrane</keyword>
<evidence type="ECO:0000256" key="1">
    <source>
        <dbReference type="ARBA" id="ARBA00004141"/>
    </source>
</evidence>
<name>A0A172Q9T9_9STRE</name>
<sequence length="216" mass="24915">MKKIYERFDTLSDAIIAIIMTILVLGISAPETAEELPGFMKEVSLYLISFILLINVWYRRTKLTLISPITKLEAFVADVGLHALLTLFPLAIKMLVTYANPLLSVLFFGVVNLLVMCFLNAIPIIELGDHWVRGDFSEKVHRFYHRRLLLTFASHLIVLVLACCFSRVGVYVYLLLPLVDFWANYNRDKRLNTILNNKEELRQVLSKKLRLQKEKS</sequence>
<keyword evidence="10 13" id="KW-0472">Membrane</keyword>
<gene>
    <name evidence="14" type="ORF">A0O21_09355</name>
</gene>
<evidence type="ECO:0000256" key="7">
    <source>
        <dbReference type="ARBA" id="ARBA00022958"/>
    </source>
</evidence>
<keyword evidence="7" id="KW-0630">Potassium</keyword>
<evidence type="ECO:0008006" key="16">
    <source>
        <dbReference type="Google" id="ProtNLM"/>
    </source>
</evidence>
<evidence type="ECO:0000256" key="9">
    <source>
        <dbReference type="ARBA" id="ARBA00023065"/>
    </source>
</evidence>
<evidence type="ECO:0000256" key="6">
    <source>
        <dbReference type="ARBA" id="ARBA00022826"/>
    </source>
</evidence>
<dbReference type="Proteomes" id="UP000077317">
    <property type="component" value="Chromosome"/>
</dbReference>
<reference evidence="14 15" key="1">
    <citation type="journal article" date="2016" name="Int. J. Syst. Evol. Microbiol.">
        <title>Streptococcuspantholopis sp. nov., isolated from faeces of the Tibetan antelope (Pantholops hodgsonii).</title>
        <authorList>
            <person name="Bai X."/>
            <person name="Xiong Y."/>
            <person name="Lu S."/>
            <person name="Jin D."/>
            <person name="Lai X."/>
            <person name="Yang J."/>
            <person name="Niu L."/>
            <person name="Hu S."/>
            <person name="Meng X."/>
            <person name="Pu J."/>
            <person name="Ye C."/>
            <person name="Xu J."/>
        </authorList>
    </citation>
    <scope>NUCLEOTIDE SEQUENCE [LARGE SCALE GENOMIC DNA]</scope>
    <source>
        <strain evidence="14 15">TA 26</strain>
    </source>
</reference>
<dbReference type="InterPro" id="IPR010617">
    <property type="entry name" value="TMEM175-like"/>
</dbReference>
<evidence type="ECO:0000313" key="15">
    <source>
        <dbReference type="Proteomes" id="UP000077317"/>
    </source>
</evidence>
<evidence type="ECO:0000256" key="2">
    <source>
        <dbReference type="ARBA" id="ARBA00006920"/>
    </source>
</evidence>
<evidence type="ECO:0000313" key="14">
    <source>
        <dbReference type="EMBL" id="AND80187.1"/>
    </source>
</evidence>
<dbReference type="KEGG" id="spat:A0O21_09355"/>
<keyword evidence="11" id="KW-0407">Ion channel</keyword>
<dbReference type="Pfam" id="PF06736">
    <property type="entry name" value="TMEM175"/>
    <property type="match status" value="1"/>
</dbReference>